<dbReference type="EMBL" id="HBII01031314">
    <property type="protein sequence ID" value="CAE0354068.1"/>
    <property type="molecule type" value="Transcribed_RNA"/>
</dbReference>
<feature type="domain" description="Large ribosomal subunit protein uL6 alpha-beta" evidence="6">
    <location>
        <begin position="12"/>
        <end position="91"/>
    </location>
</feature>
<evidence type="ECO:0000256" key="1">
    <source>
        <dbReference type="ARBA" id="ARBA00009356"/>
    </source>
</evidence>
<dbReference type="InterPro" id="IPR020040">
    <property type="entry name" value="Ribosomal_uL6_a/b-dom"/>
</dbReference>
<organism evidence="7">
    <name type="scientific">Euplotes harpa</name>
    <dbReference type="NCBI Taxonomy" id="151035"/>
    <lineage>
        <taxon>Eukaryota</taxon>
        <taxon>Sar</taxon>
        <taxon>Alveolata</taxon>
        <taxon>Ciliophora</taxon>
        <taxon>Intramacronucleata</taxon>
        <taxon>Spirotrichea</taxon>
        <taxon>Hypotrichia</taxon>
        <taxon>Euplotida</taxon>
        <taxon>Euplotidae</taxon>
        <taxon>Euplotes</taxon>
    </lineage>
</organism>
<dbReference type="Pfam" id="PF00347">
    <property type="entry name" value="Ribosomal_L6"/>
    <property type="match status" value="1"/>
</dbReference>
<keyword evidence="2" id="KW-0699">rRNA-binding</keyword>
<dbReference type="GO" id="GO:0003735">
    <property type="term" value="F:structural constituent of ribosome"/>
    <property type="evidence" value="ECO:0007669"/>
    <property type="project" value="InterPro"/>
</dbReference>
<comment type="similarity">
    <text evidence="1">Belongs to the universal ribosomal protein uL6 family.</text>
</comment>
<dbReference type="GO" id="GO:0019843">
    <property type="term" value="F:rRNA binding"/>
    <property type="evidence" value="ECO:0007669"/>
    <property type="project" value="UniProtKB-KW"/>
</dbReference>
<keyword evidence="4" id="KW-0689">Ribosomal protein</keyword>
<dbReference type="SUPFAM" id="SSF56053">
    <property type="entry name" value="Ribosomal protein L6"/>
    <property type="match status" value="2"/>
</dbReference>
<dbReference type="Gene3D" id="3.90.930.12">
    <property type="entry name" value="Ribosomal protein L6, alpha-beta domain"/>
    <property type="match status" value="2"/>
</dbReference>
<evidence type="ECO:0000256" key="3">
    <source>
        <dbReference type="ARBA" id="ARBA00022884"/>
    </source>
</evidence>
<evidence type="ECO:0000256" key="2">
    <source>
        <dbReference type="ARBA" id="ARBA00022730"/>
    </source>
</evidence>
<evidence type="ECO:0000256" key="5">
    <source>
        <dbReference type="ARBA" id="ARBA00023274"/>
    </source>
</evidence>
<sequence length="196" mass="22186">MKYLSTTQNIVIPDGVKVTIRSRVVTAEGPKGKVTKDLSHLPLEIKIVDSQKKKGKKEVSITKWFANYKQRTTVQTCHGVFRNMFNGVTRGFRYRMRCVNAHFPIKIFIAKDKKSVEFKNFLGGTQPQTVILKPGCVIDINPKLKDEIIVDGVDVDYVSQSCALINQCVNVGNKDVRKFLDGIYISEKTFQDAENE</sequence>
<dbReference type="InterPro" id="IPR002359">
    <property type="entry name" value="Ribosomal_uL6_CS2"/>
</dbReference>
<gene>
    <name evidence="7" type="ORF">EHAR0213_LOCUS12984</name>
</gene>
<proteinExistence type="inferred from homology"/>
<dbReference type="AlphaFoldDB" id="A0A7S3JFP6"/>
<dbReference type="InterPro" id="IPR000702">
    <property type="entry name" value="Ribosomal_uL6-like"/>
</dbReference>
<evidence type="ECO:0000256" key="4">
    <source>
        <dbReference type="ARBA" id="ARBA00022980"/>
    </source>
</evidence>
<dbReference type="FunFam" id="3.90.930.12:FF:000008">
    <property type="entry name" value="50S ribosomal protein L6"/>
    <property type="match status" value="1"/>
</dbReference>
<keyword evidence="5" id="KW-0687">Ribonucleoprotein</keyword>
<dbReference type="FunFam" id="3.90.930.12:FF:000004">
    <property type="entry name" value="60S ribosomal protein L9"/>
    <property type="match status" value="1"/>
</dbReference>
<accession>A0A7S3JFP6</accession>
<name>A0A7S3JFP6_9SPIT</name>
<dbReference type="GO" id="GO:0002181">
    <property type="term" value="P:cytoplasmic translation"/>
    <property type="evidence" value="ECO:0007669"/>
    <property type="project" value="TreeGrafter"/>
</dbReference>
<protein>
    <recommendedName>
        <fullName evidence="6">Large ribosomal subunit protein uL6 alpha-beta domain-containing protein</fullName>
    </recommendedName>
</protein>
<reference evidence="7" key="1">
    <citation type="submission" date="2021-01" db="EMBL/GenBank/DDBJ databases">
        <authorList>
            <person name="Corre E."/>
            <person name="Pelletier E."/>
            <person name="Niang G."/>
            <person name="Scheremetjew M."/>
            <person name="Finn R."/>
            <person name="Kale V."/>
            <person name="Holt S."/>
            <person name="Cochrane G."/>
            <person name="Meng A."/>
            <person name="Brown T."/>
            <person name="Cohen L."/>
        </authorList>
    </citation>
    <scope>NUCLEOTIDE SEQUENCE</scope>
    <source>
        <strain evidence="7">FSP1.4</strain>
    </source>
</reference>
<evidence type="ECO:0000259" key="6">
    <source>
        <dbReference type="Pfam" id="PF00347"/>
    </source>
</evidence>
<dbReference type="GO" id="GO:0022625">
    <property type="term" value="C:cytosolic large ribosomal subunit"/>
    <property type="evidence" value="ECO:0007669"/>
    <property type="project" value="TreeGrafter"/>
</dbReference>
<dbReference type="PANTHER" id="PTHR11655">
    <property type="entry name" value="60S/50S RIBOSOMAL PROTEIN L6/L9"/>
    <property type="match status" value="1"/>
</dbReference>
<dbReference type="PANTHER" id="PTHR11655:SF16">
    <property type="entry name" value="60S RIBOSOMAL PROTEIN L9"/>
    <property type="match status" value="1"/>
</dbReference>
<keyword evidence="3" id="KW-0694">RNA-binding</keyword>
<evidence type="ECO:0000313" key="7">
    <source>
        <dbReference type="EMBL" id="CAE0354068.1"/>
    </source>
</evidence>
<dbReference type="PROSITE" id="PS00700">
    <property type="entry name" value="RIBOSOMAL_L6_2"/>
    <property type="match status" value="1"/>
</dbReference>
<dbReference type="InterPro" id="IPR036789">
    <property type="entry name" value="Ribosomal_uL6-like_a/b-dom_sf"/>
</dbReference>
<dbReference type="PIRSF" id="PIRSF002162">
    <property type="entry name" value="Ribosomal_L6"/>
    <property type="match status" value="1"/>
</dbReference>